<dbReference type="RefSeq" id="WP_025286113.1">
    <property type="nucleotide sequence ID" value="NZ_CP003181.2"/>
</dbReference>
<name>A0AAN0VFB4_9PROT</name>
<dbReference type="CDD" id="cd00093">
    <property type="entry name" value="HTH_XRE"/>
    <property type="match status" value="1"/>
</dbReference>
<dbReference type="AlphaFoldDB" id="A0AAN0VFB4"/>
<dbReference type="InterPro" id="IPR010982">
    <property type="entry name" value="Lambda_DNA-bd_dom_sf"/>
</dbReference>
<dbReference type="SUPFAM" id="SSF47413">
    <property type="entry name" value="lambda repressor-like DNA-binding domains"/>
    <property type="match status" value="1"/>
</dbReference>
<evidence type="ECO:0000313" key="5">
    <source>
        <dbReference type="EMBL" id="AHJ62375.1"/>
    </source>
</evidence>
<keyword evidence="1" id="KW-0805">Transcription regulation</keyword>
<dbReference type="KEGG" id="gbc:GbCGDNIH3_0595"/>
<dbReference type="InterPro" id="IPR001387">
    <property type="entry name" value="Cro/C1-type_HTH"/>
</dbReference>
<organism evidence="5 6">
    <name type="scientific">Granulibacter bethesdensis</name>
    <dbReference type="NCBI Taxonomy" id="364410"/>
    <lineage>
        <taxon>Bacteria</taxon>
        <taxon>Pseudomonadati</taxon>
        <taxon>Pseudomonadota</taxon>
        <taxon>Alphaproteobacteria</taxon>
        <taxon>Acetobacterales</taxon>
        <taxon>Acetobacteraceae</taxon>
        <taxon>Granulibacter</taxon>
    </lineage>
</organism>
<gene>
    <name evidence="5" type="ORF">GbCGDNIH3_0595</name>
</gene>
<dbReference type="PROSITE" id="PS50943">
    <property type="entry name" value="HTH_CROC1"/>
    <property type="match status" value="1"/>
</dbReference>
<evidence type="ECO:0000256" key="1">
    <source>
        <dbReference type="ARBA" id="ARBA00023015"/>
    </source>
</evidence>
<keyword evidence="2" id="KW-0238">DNA-binding</keyword>
<dbReference type="PANTHER" id="PTHR46797:SF23">
    <property type="entry name" value="HTH-TYPE TRANSCRIPTIONAL REGULATOR SUTR"/>
    <property type="match status" value="1"/>
</dbReference>
<evidence type="ECO:0000313" key="6">
    <source>
        <dbReference type="Proteomes" id="UP000019438"/>
    </source>
</evidence>
<dbReference type="Gene3D" id="1.10.260.40">
    <property type="entry name" value="lambda repressor-like DNA-binding domains"/>
    <property type="match status" value="1"/>
</dbReference>
<dbReference type="PANTHER" id="PTHR46797">
    <property type="entry name" value="HTH-TYPE TRANSCRIPTIONAL REGULATOR"/>
    <property type="match status" value="1"/>
</dbReference>
<dbReference type="SMART" id="SM00530">
    <property type="entry name" value="HTH_XRE"/>
    <property type="match status" value="1"/>
</dbReference>
<dbReference type="EMBL" id="CP003181">
    <property type="protein sequence ID" value="AHJ62375.1"/>
    <property type="molecule type" value="Genomic_DNA"/>
</dbReference>
<reference evidence="6" key="1">
    <citation type="submission" date="2012-06" db="EMBL/GenBank/DDBJ databases">
        <title>Genome analysis of multiple Granulibacter bethesdensis isolates demonstrates substantial genome diversity.</title>
        <authorList>
            <person name="Greenberg D.E."/>
            <person name="Porcella S.F."/>
            <person name="Zarember K."/>
            <person name="Zelazny A.M."/>
            <person name="Bruno D."/>
            <person name="Martens C."/>
            <person name="Barbian K.D."/>
            <person name="Jaske E."/>
            <person name="Holland S.M."/>
        </authorList>
    </citation>
    <scope>NUCLEOTIDE SEQUENCE [LARGE SCALE GENOMIC DNA]</scope>
    <source>
        <strain evidence="6">CGDNIH3</strain>
    </source>
</reference>
<dbReference type="Pfam" id="PF01381">
    <property type="entry name" value="HTH_3"/>
    <property type="match status" value="1"/>
</dbReference>
<dbReference type="GO" id="GO:0005829">
    <property type="term" value="C:cytosol"/>
    <property type="evidence" value="ECO:0007669"/>
    <property type="project" value="TreeGrafter"/>
</dbReference>
<dbReference type="Proteomes" id="UP000019438">
    <property type="component" value="Chromosome"/>
</dbReference>
<proteinExistence type="predicted"/>
<dbReference type="GO" id="GO:0003700">
    <property type="term" value="F:DNA-binding transcription factor activity"/>
    <property type="evidence" value="ECO:0007669"/>
    <property type="project" value="TreeGrafter"/>
</dbReference>
<feature type="domain" description="HTH cro/C1-type" evidence="4">
    <location>
        <begin position="11"/>
        <end position="65"/>
    </location>
</feature>
<evidence type="ECO:0000259" key="4">
    <source>
        <dbReference type="PROSITE" id="PS50943"/>
    </source>
</evidence>
<dbReference type="InterPro" id="IPR050807">
    <property type="entry name" value="TransReg_Diox_bact_type"/>
</dbReference>
<dbReference type="GO" id="GO:0003677">
    <property type="term" value="F:DNA binding"/>
    <property type="evidence" value="ECO:0007669"/>
    <property type="project" value="UniProtKB-KW"/>
</dbReference>
<sequence>MDLKEVMAVNVRRVRHAREMTQEELADRAGLSTRYIGAVERADVSASITVLGQIAEALGVEPGILLTASLCLG</sequence>
<accession>A0AAN0VFB4</accession>
<evidence type="ECO:0000256" key="2">
    <source>
        <dbReference type="ARBA" id="ARBA00023125"/>
    </source>
</evidence>
<protein>
    <submittedName>
        <fullName evidence="5">Transcriptional regulator, Xre family</fullName>
    </submittedName>
</protein>
<evidence type="ECO:0000256" key="3">
    <source>
        <dbReference type="ARBA" id="ARBA00023163"/>
    </source>
</evidence>
<keyword evidence="3" id="KW-0804">Transcription</keyword>